<name>A0A1H2PNE9_9BURK</name>
<organism evidence="5 6">
    <name type="scientific">Chitinasiproducens palmae</name>
    <dbReference type="NCBI Taxonomy" id="1770053"/>
    <lineage>
        <taxon>Bacteria</taxon>
        <taxon>Pseudomonadati</taxon>
        <taxon>Pseudomonadota</taxon>
        <taxon>Betaproteobacteria</taxon>
        <taxon>Burkholderiales</taxon>
        <taxon>Burkholderiaceae</taxon>
        <taxon>Chitinasiproducens</taxon>
    </lineage>
</organism>
<evidence type="ECO:0000256" key="3">
    <source>
        <dbReference type="SAM" id="MobiDB-lite"/>
    </source>
</evidence>
<dbReference type="Proteomes" id="UP000243719">
    <property type="component" value="Unassembled WGS sequence"/>
</dbReference>
<dbReference type="AlphaFoldDB" id="A0A1H2PNE9"/>
<dbReference type="InterPro" id="IPR038492">
    <property type="entry name" value="GBBH-like_N_sf"/>
</dbReference>
<evidence type="ECO:0000313" key="6">
    <source>
        <dbReference type="Proteomes" id="UP000243719"/>
    </source>
</evidence>
<protein>
    <submittedName>
        <fullName evidence="5">DUF971 family protein</fullName>
    </submittedName>
</protein>
<dbReference type="EMBL" id="FNLO01000004">
    <property type="protein sequence ID" value="SDV48174.1"/>
    <property type="molecule type" value="Genomic_DNA"/>
</dbReference>
<dbReference type="Pfam" id="PF06155">
    <property type="entry name" value="GBBH-like_N"/>
    <property type="match status" value="1"/>
</dbReference>
<keyword evidence="1" id="KW-0479">Metal-binding</keyword>
<feature type="region of interest" description="Disordered" evidence="3">
    <location>
        <begin position="123"/>
        <end position="147"/>
    </location>
</feature>
<evidence type="ECO:0000313" key="5">
    <source>
        <dbReference type="EMBL" id="SDV48174.1"/>
    </source>
</evidence>
<dbReference type="InterPro" id="IPR010376">
    <property type="entry name" value="GBBH-like_N"/>
</dbReference>
<dbReference type="GO" id="GO:0046872">
    <property type="term" value="F:metal ion binding"/>
    <property type="evidence" value="ECO:0007669"/>
    <property type="project" value="UniProtKB-KW"/>
</dbReference>
<keyword evidence="2" id="KW-0408">Iron</keyword>
<evidence type="ECO:0000259" key="4">
    <source>
        <dbReference type="Pfam" id="PF06155"/>
    </source>
</evidence>
<reference evidence="6" key="1">
    <citation type="submission" date="2016-09" db="EMBL/GenBank/DDBJ databases">
        <authorList>
            <person name="Varghese N."/>
            <person name="Submissions S."/>
        </authorList>
    </citation>
    <scope>NUCLEOTIDE SEQUENCE [LARGE SCALE GENOMIC DNA]</scope>
    <source>
        <strain evidence="6">JS23</strain>
    </source>
</reference>
<feature type="domain" description="Gamma-butyrobetaine hydroxylase-like N-terminal" evidence="4">
    <location>
        <begin position="16"/>
        <end position="98"/>
    </location>
</feature>
<keyword evidence="6" id="KW-1185">Reference proteome</keyword>
<proteinExistence type="predicted"/>
<dbReference type="PANTHER" id="PTHR35303">
    <property type="entry name" value="OS02G0197800 PROTEIN"/>
    <property type="match status" value="1"/>
</dbReference>
<sequence>MAGLSNDTPVPTGLVLHRQSRALELQYEDGRVFRLPCEFLRVYSPSAEVVGHGPGQETLQTGKREVSIDAIEPVGNYAIKPVFSDGHASGLYSWDYLYNLAIRREALWQQYLDRLQAAGASREPLEPARVSGTGGAPAPANAAGGCGSGCGCH</sequence>
<dbReference type="RefSeq" id="WP_091907118.1">
    <property type="nucleotide sequence ID" value="NZ_FNLO01000004.1"/>
</dbReference>
<evidence type="ECO:0000256" key="1">
    <source>
        <dbReference type="ARBA" id="ARBA00022723"/>
    </source>
</evidence>
<evidence type="ECO:0000256" key="2">
    <source>
        <dbReference type="ARBA" id="ARBA00023004"/>
    </source>
</evidence>
<dbReference type="PANTHER" id="PTHR35303:SF5">
    <property type="entry name" value="OS02G0197800 PROTEIN"/>
    <property type="match status" value="1"/>
</dbReference>
<dbReference type="Gene3D" id="3.30.2020.30">
    <property type="match status" value="1"/>
</dbReference>
<dbReference type="STRING" id="1770053.SAMN05216551_104222"/>
<accession>A0A1H2PNE9</accession>
<gene>
    <name evidence="5" type="ORF">SAMN05216551_104222</name>
</gene>
<dbReference type="OrthoDB" id="9794178at2"/>